<accession>A0A087ALZ0</accession>
<dbReference type="eggNOG" id="COG3738">
    <property type="taxonomic scope" value="Bacteria"/>
</dbReference>
<keyword evidence="2" id="KW-1185">Reference proteome</keyword>
<dbReference type="InterPro" id="IPR009706">
    <property type="entry name" value="DUF1287"/>
</dbReference>
<proteinExistence type="predicted"/>
<comment type="caution">
    <text evidence="1">The sequence shown here is derived from an EMBL/GenBank/DDBJ whole genome shotgun (WGS) entry which is preliminary data.</text>
</comment>
<dbReference type="AlphaFoldDB" id="A0A087ALZ0"/>
<evidence type="ECO:0008006" key="3">
    <source>
        <dbReference type="Google" id="ProtNLM"/>
    </source>
</evidence>
<dbReference type="EMBL" id="JGYV01000024">
    <property type="protein sequence ID" value="KFI59790.1"/>
    <property type="molecule type" value="Genomic_DNA"/>
</dbReference>
<organism evidence="1 2">
    <name type="scientific">Bifidobacterium cuniculi</name>
    <dbReference type="NCBI Taxonomy" id="1688"/>
    <lineage>
        <taxon>Bacteria</taxon>
        <taxon>Bacillati</taxon>
        <taxon>Actinomycetota</taxon>
        <taxon>Actinomycetes</taxon>
        <taxon>Bifidobacteriales</taxon>
        <taxon>Bifidobacteriaceae</taxon>
        <taxon>Bifidobacterium</taxon>
    </lineage>
</organism>
<gene>
    <name evidence="1" type="ORF">BCUN_1557</name>
</gene>
<dbReference type="Pfam" id="PF06940">
    <property type="entry name" value="DUF1287"/>
    <property type="match status" value="1"/>
</dbReference>
<evidence type="ECO:0000313" key="1">
    <source>
        <dbReference type="EMBL" id="KFI59790.1"/>
    </source>
</evidence>
<protein>
    <recommendedName>
        <fullName evidence="3">DUF1287 domain-containing protein</fullName>
    </recommendedName>
</protein>
<dbReference type="Proteomes" id="UP000029067">
    <property type="component" value="Unassembled WGS sequence"/>
</dbReference>
<evidence type="ECO:0000313" key="2">
    <source>
        <dbReference type="Proteomes" id="UP000029067"/>
    </source>
</evidence>
<dbReference type="STRING" id="1688.BCUN_1557"/>
<sequence length="156" mass="17445">MAAVRAYVATKPKYRSAYYAGGYPDDGYGVCTDVVAFGMRDAGYDLRQLVADDIAAHPDWYGVEVPDADIDFRRVPNLDVYLAHNAISLTTDPQDTTQWKGGDIVVYENHIGVVSDRRNARNVPLLIHHSGATQRQYEEDVLASFPQRIVGHYRIS</sequence>
<reference evidence="1 2" key="1">
    <citation type="submission" date="2014-03" db="EMBL/GenBank/DDBJ databases">
        <title>Genomics of Bifidobacteria.</title>
        <authorList>
            <person name="Ventura M."/>
            <person name="Milani C."/>
            <person name="Lugli G.A."/>
        </authorList>
    </citation>
    <scope>NUCLEOTIDE SEQUENCE [LARGE SCALE GENOMIC DNA]</scope>
    <source>
        <strain evidence="1 2">LMG 10738</strain>
    </source>
</reference>
<name>A0A087ALZ0_9BIFI</name>